<dbReference type="STRING" id="135739.BTO32_14220"/>
<evidence type="ECO:0000256" key="1">
    <source>
        <dbReference type="SAM" id="MobiDB-lite"/>
    </source>
</evidence>
<dbReference type="Proteomes" id="UP000189339">
    <property type="component" value="Unassembled WGS sequence"/>
</dbReference>
<organism evidence="2 3">
    <name type="scientific">Marinobacter lutaoensis</name>
    <dbReference type="NCBI Taxonomy" id="135739"/>
    <lineage>
        <taxon>Bacteria</taxon>
        <taxon>Pseudomonadati</taxon>
        <taxon>Pseudomonadota</taxon>
        <taxon>Gammaproteobacteria</taxon>
        <taxon>Pseudomonadales</taxon>
        <taxon>Marinobacteraceae</taxon>
        <taxon>Marinobacter</taxon>
    </lineage>
</organism>
<accession>A0A1V2DQB2</accession>
<protein>
    <submittedName>
        <fullName evidence="2">Glycine cleavage system protein T</fullName>
    </submittedName>
</protein>
<dbReference type="AlphaFoldDB" id="A0A1V2DQB2"/>
<dbReference type="Gene3D" id="2.40.30.160">
    <property type="match status" value="1"/>
</dbReference>
<dbReference type="Gene3D" id="3.30.70.1630">
    <property type="match status" value="1"/>
</dbReference>
<dbReference type="OrthoDB" id="9796287at2"/>
<proteinExistence type="predicted"/>
<dbReference type="GO" id="GO:0016226">
    <property type="term" value="P:iron-sulfur cluster assembly"/>
    <property type="evidence" value="ECO:0007669"/>
    <property type="project" value="TreeGrafter"/>
</dbReference>
<keyword evidence="3" id="KW-1185">Reference proteome</keyword>
<comment type="caution">
    <text evidence="2">The sequence shown here is derived from an EMBL/GenBank/DDBJ whole genome shotgun (WGS) entry which is preliminary data.</text>
</comment>
<evidence type="ECO:0000313" key="3">
    <source>
        <dbReference type="Proteomes" id="UP000189339"/>
    </source>
</evidence>
<feature type="region of interest" description="Disordered" evidence="1">
    <location>
        <begin position="305"/>
        <end position="331"/>
    </location>
</feature>
<dbReference type="Gene3D" id="3.30.70.1400">
    <property type="entry name" value="Aminomethyltransferase beta-barrel domains"/>
    <property type="match status" value="1"/>
</dbReference>
<dbReference type="NCBIfam" id="TIGR03317">
    <property type="entry name" value="ygfZ_signature"/>
    <property type="match status" value="1"/>
</dbReference>
<dbReference type="PANTHER" id="PTHR22602:SF0">
    <property type="entry name" value="TRANSFERASE CAF17, MITOCHONDRIAL-RELATED"/>
    <property type="match status" value="1"/>
</dbReference>
<dbReference type="EMBL" id="MSCW01000008">
    <property type="protein sequence ID" value="ONF42832.1"/>
    <property type="molecule type" value="Genomic_DNA"/>
</dbReference>
<dbReference type="SUPFAM" id="SSF103025">
    <property type="entry name" value="Folate-binding domain"/>
    <property type="match status" value="1"/>
</dbReference>
<sequence>MTDTDTVIATPSDSDEPARLPIPDTGHARLSDRTLVRVSGPGTRAFLQGQFSQHLDEVTPNHAPRAAAANPKGRAYALTRLARDGEDVLMVLPKALLEATQAQLDKYLRLFRGTTMTPLANAQVWGLVGMDAAAQIAGATPAALGMPADAQPLDSGLLIRVEDDDRGIVRFEFWQTGDTAPDLTGTPELSVADWQARDIAAGVPQLDTHSWEAYVPQMLNWHHLGGVHFKKGCYTGQEVIARMHFLGQLKKSLYRFSCPGGVRTGSRVLAGNQAVGEVVTAVTYTDGSSELLAVVRHDAAGQPLTVEGQPLMPRPLPYPVPEREGPANADT</sequence>
<dbReference type="InterPro" id="IPR017703">
    <property type="entry name" value="YgfZ/GCV_T_CS"/>
</dbReference>
<name>A0A1V2DQB2_9GAMM</name>
<dbReference type="InterPro" id="IPR045179">
    <property type="entry name" value="YgfZ/GcvT"/>
</dbReference>
<dbReference type="PANTHER" id="PTHR22602">
    <property type="entry name" value="TRANSFERASE CAF17, MITOCHONDRIAL-RELATED"/>
    <property type="match status" value="1"/>
</dbReference>
<dbReference type="RefSeq" id="WP_076725299.1">
    <property type="nucleotide sequence ID" value="NZ_MSCW01000008.1"/>
</dbReference>
<gene>
    <name evidence="2" type="ORF">BTO32_14220</name>
</gene>
<evidence type="ECO:0000313" key="2">
    <source>
        <dbReference type="EMBL" id="ONF42832.1"/>
    </source>
</evidence>
<feature type="compositionally biased region" description="Polar residues" evidence="1">
    <location>
        <begin position="1"/>
        <end position="12"/>
    </location>
</feature>
<reference evidence="2 3" key="1">
    <citation type="submission" date="2016-12" db="EMBL/GenBank/DDBJ databases">
        <title>Marinobacter lutaoensis whole genome sequencing.</title>
        <authorList>
            <person name="Verma A."/>
            <person name="Krishnamurthi S."/>
        </authorList>
    </citation>
    <scope>NUCLEOTIDE SEQUENCE [LARGE SCALE GENOMIC DNA]</scope>
    <source>
        <strain evidence="2 3">T5054</strain>
    </source>
</reference>
<feature type="region of interest" description="Disordered" evidence="1">
    <location>
        <begin position="1"/>
        <end position="21"/>
    </location>
</feature>